<proteinExistence type="predicted"/>
<dbReference type="PANTHER" id="PTHR12442:SF22">
    <property type="entry name" value="CYTOPLASMIC DYNEIN 1 INTERMEDIATE CHAIN-RELATED"/>
    <property type="match status" value="1"/>
</dbReference>
<organism evidence="7 8">
    <name type="scientific">Magnusiomyces paraingens</name>
    <dbReference type="NCBI Taxonomy" id="2606893"/>
    <lineage>
        <taxon>Eukaryota</taxon>
        <taxon>Fungi</taxon>
        <taxon>Dikarya</taxon>
        <taxon>Ascomycota</taxon>
        <taxon>Saccharomycotina</taxon>
        <taxon>Dipodascomycetes</taxon>
        <taxon>Dipodascales</taxon>
        <taxon>Dipodascaceae</taxon>
        <taxon>Magnusiomyces</taxon>
    </lineage>
</organism>
<keyword evidence="4" id="KW-0677">Repeat</keyword>
<feature type="compositionally biased region" description="Acidic residues" evidence="6">
    <location>
        <begin position="855"/>
        <end position="867"/>
    </location>
</feature>
<feature type="region of interest" description="Disordered" evidence="6">
    <location>
        <begin position="147"/>
        <end position="174"/>
    </location>
</feature>
<dbReference type="OrthoDB" id="366230at2759"/>
<evidence type="ECO:0000256" key="4">
    <source>
        <dbReference type="ARBA" id="ARBA00022737"/>
    </source>
</evidence>
<dbReference type="RefSeq" id="XP_031855785.1">
    <property type="nucleotide sequence ID" value="XM_031999894.1"/>
</dbReference>
<sequence>MSSRLMEIEAKKARIAELKRLREEKRMRTVSSSSNLSESKPSSTISKDIDDLVNSLVGSTVSRSSTPSESARNASSLSMREVQSPGISSLAGSPRTSLPGSMQPPSLPEFEREDSFSSTTDVVAQAAPPAVATRLETITYSKEIQTSESWLRDQQTNTTEEEKEKEEDDSRISFSGALSREEMARLREAIRAEVEEEFKRKMVQDTPKPAGQNKTQKEEQFSAIEIEICDNKNNTPEVEIQYKEREQAADELAQFLDQSLKVVSRALDYDYDITTDYAANSGNGISSSVFGAHGSGSTGPTAELTEIAQFFSAEHSAGRAVTDLDWSPFHSELLASAYTEQRVGAGGGSCGPKGLVLVWNMHAPSRPEYVFTARSDVLAVRFSPFDANILLGTAYNGQVMAWDMRVPPRGGSSGSSSRSGKGLVVGYRDPVLTSPLNGSGHTHPTYTMAVTGTRHAHTVLTASTDGVVCTWAPDMLAVPQDRLTLSAPFMGAGGGSSSAGLSGLSGISGAHGLMASMSGFRSDEVAPTQLAVLPRDSSRFVVGTEEGAIYSCARFGQAGARAGIVGVGDGRPLSSSLSSSPNGGFGGALSSSSSSSSIGGVYRGHSAPVTSLDFHSPRGPSDFSDLLLSGSLDWSIKLWRVRGGSSHYPAQVSPTRGAGGGGLASLGLGSPGNSSSGIGGPGRIAPLLDIARDYEVYDVAWSPAHAAVFAVVDGSGHVEVWDLSRDTEAPVARAKPSVYSGGFKQKKRKIKGRLEGANFEEELEEEKEKEEEAAEEGNDWRNHRSPEKNNGGGLSYLGTRASLAGIHGGNGNGGSIHGSIHGITSSGSSNGMRGSTGEYLVRPLNRVAWDKLSPEEVEDQQQEDSTGDSDVSTRGAMTETGTEAETGTTTTTTKTKTTTTVREGSESTRGGGSSGASNTWGSGGRRVAVGGVDGIVSVFGVGAGVCTAKAGDWLQMERLVAQLEEDLVASDGSSSNNNNNNNNSFL</sequence>
<dbReference type="EMBL" id="CABVLU010000004">
    <property type="protein sequence ID" value="VVT56616.1"/>
    <property type="molecule type" value="Genomic_DNA"/>
</dbReference>
<dbReference type="Proteomes" id="UP000398389">
    <property type="component" value="Unassembled WGS sequence"/>
</dbReference>
<evidence type="ECO:0000256" key="2">
    <source>
        <dbReference type="ARBA" id="ARBA00022490"/>
    </source>
</evidence>
<dbReference type="PROSITE" id="PS50082">
    <property type="entry name" value="WD_REPEATS_2"/>
    <property type="match status" value="1"/>
</dbReference>
<name>A0A5E8C5X8_9ASCO</name>
<dbReference type="SUPFAM" id="SSF50978">
    <property type="entry name" value="WD40 repeat-like"/>
    <property type="match status" value="1"/>
</dbReference>
<feature type="compositionally biased region" description="Polar residues" evidence="6">
    <location>
        <begin position="85"/>
        <end position="104"/>
    </location>
</feature>
<dbReference type="GO" id="GO:0045504">
    <property type="term" value="F:dynein heavy chain binding"/>
    <property type="evidence" value="ECO:0007669"/>
    <property type="project" value="TreeGrafter"/>
</dbReference>
<evidence type="ECO:0000256" key="3">
    <source>
        <dbReference type="ARBA" id="ARBA00022574"/>
    </source>
</evidence>
<feature type="compositionally biased region" description="Acidic residues" evidence="6">
    <location>
        <begin position="159"/>
        <end position="169"/>
    </location>
</feature>
<dbReference type="GO" id="GO:0005737">
    <property type="term" value="C:cytoplasm"/>
    <property type="evidence" value="ECO:0007669"/>
    <property type="project" value="UniProtKB-SubCell"/>
</dbReference>
<feature type="compositionally biased region" description="Low complexity" evidence="6">
    <location>
        <begin position="31"/>
        <end position="43"/>
    </location>
</feature>
<evidence type="ECO:0000313" key="8">
    <source>
        <dbReference type="Proteomes" id="UP000398389"/>
    </source>
</evidence>
<feature type="compositionally biased region" description="Basic and acidic residues" evidence="6">
    <location>
        <begin position="778"/>
        <end position="787"/>
    </location>
</feature>
<dbReference type="SMART" id="SM00320">
    <property type="entry name" value="WD40"/>
    <property type="match status" value="6"/>
</dbReference>
<comment type="subcellular location">
    <subcellularLocation>
        <location evidence="1">Cytoplasm</location>
    </subcellularLocation>
</comment>
<gene>
    <name evidence="7" type="ORF">SAPINGB_P005179</name>
</gene>
<feature type="region of interest" description="Disordered" evidence="6">
    <location>
        <begin position="854"/>
        <end position="923"/>
    </location>
</feature>
<dbReference type="GO" id="GO:0045503">
    <property type="term" value="F:dynein light chain binding"/>
    <property type="evidence" value="ECO:0007669"/>
    <property type="project" value="TreeGrafter"/>
</dbReference>
<evidence type="ECO:0000256" key="5">
    <source>
        <dbReference type="PROSITE-ProRule" id="PRU00221"/>
    </source>
</evidence>
<feature type="compositionally biased region" description="Acidic residues" evidence="6">
    <location>
        <begin position="760"/>
        <end position="777"/>
    </location>
</feature>
<feature type="region of interest" description="Disordered" evidence="6">
    <location>
        <begin position="760"/>
        <end position="795"/>
    </location>
</feature>
<dbReference type="Pfam" id="PF00400">
    <property type="entry name" value="WD40"/>
    <property type="match status" value="1"/>
</dbReference>
<dbReference type="PANTHER" id="PTHR12442">
    <property type="entry name" value="DYNEIN INTERMEDIATE CHAIN"/>
    <property type="match status" value="1"/>
</dbReference>
<reference evidence="7 8" key="1">
    <citation type="submission" date="2019-09" db="EMBL/GenBank/DDBJ databases">
        <authorList>
            <person name="Brejova B."/>
        </authorList>
    </citation>
    <scope>NUCLEOTIDE SEQUENCE [LARGE SCALE GENOMIC DNA]</scope>
</reference>
<feature type="repeat" description="WD" evidence="5">
    <location>
        <begin position="602"/>
        <end position="649"/>
    </location>
</feature>
<evidence type="ECO:0000256" key="1">
    <source>
        <dbReference type="ARBA" id="ARBA00004496"/>
    </source>
</evidence>
<dbReference type="Gene3D" id="2.130.10.10">
    <property type="entry name" value="YVTN repeat-like/Quinoprotein amine dehydrogenase"/>
    <property type="match status" value="2"/>
</dbReference>
<feature type="compositionally biased region" description="Low complexity" evidence="6">
    <location>
        <begin position="59"/>
        <end position="70"/>
    </location>
</feature>
<feature type="region of interest" description="Disordered" evidence="6">
    <location>
        <begin position="24"/>
        <end position="112"/>
    </location>
</feature>
<dbReference type="InterPro" id="IPR050687">
    <property type="entry name" value="Dynein_IC"/>
</dbReference>
<dbReference type="GO" id="GO:0005868">
    <property type="term" value="C:cytoplasmic dynein complex"/>
    <property type="evidence" value="ECO:0007669"/>
    <property type="project" value="TreeGrafter"/>
</dbReference>
<feature type="compositionally biased region" description="Polar residues" evidence="6">
    <location>
        <begin position="147"/>
        <end position="157"/>
    </location>
</feature>
<dbReference type="AlphaFoldDB" id="A0A5E8C5X8"/>
<keyword evidence="2" id="KW-0963">Cytoplasm</keyword>
<keyword evidence="8" id="KW-1185">Reference proteome</keyword>
<protein>
    <submittedName>
        <fullName evidence="7">Uncharacterized protein</fullName>
    </submittedName>
</protein>
<dbReference type="InterPro" id="IPR001680">
    <property type="entry name" value="WD40_rpt"/>
</dbReference>
<dbReference type="GeneID" id="43583994"/>
<accession>A0A5E8C5X8</accession>
<dbReference type="GO" id="GO:0010970">
    <property type="term" value="P:transport along microtubule"/>
    <property type="evidence" value="ECO:0007669"/>
    <property type="project" value="TreeGrafter"/>
</dbReference>
<dbReference type="InterPro" id="IPR015943">
    <property type="entry name" value="WD40/YVTN_repeat-like_dom_sf"/>
</dbReference>
<feature type="compositionally biased region" description="Low complexity" evidence="6">
    <location>
        <begin position="878"/>
        <end position="902"/>
    </location>
</feature>
<dbReference type="PROSITE" id="PS50294">
    <property type="entry name" value="WD_REPEATS_REGION"/>
    <property type="match status" value="1"/>
</dbReference>
<dbReference type="InterPro" id="IPR036322">
    <property type="entry name" value="WD40_repeat_dom_sf"/>
</dbReference>
<evidence type="ECO:0000313" key="7">
    <source>
        <dbReference type="EMBL" id="VVT56616.1"/>
    </source>
</evidence>
<keyword evidence="3 5" id="KW-0853">WD repeat</keyword>
<evidence type="ECO:0000256" key="6">
    <source>
        <dbReference type="SAM" id="MobiDB-lite"/>
    </source>
</evidence>